<evidence type="ECO:0000256" key="8">
    <source>
        <dbReference type="RuleBase" id="RU362006"/>
    </source>
</evidence>
<evidence type="ECO:0000256" key="1">
    <source>
        <dbReference type="ARBA" id="ARBA00004141"/>
    </source>
</evidence>
<gene>
    <name evidence="9" type="ORF">WICPIJ_006653</name>
</gene>
<evidence type="ECO:0000256" key="2">
    <source>
        <dbReference type="ARBA" id="ARBA00008573"/>
    </source>
</evidence>
<dbReference type="OrthoDB" id="10009287at2759"/>
<evidence type="ECO:0000256" key="5">
    <source>
        <dbReference type="ARBA" id="ARBA00022989"/>
    </source>
</evidence>
<protein>
    <recommendedName>
        <fullName evidence="3 8">Protein YOP1</fullName>
    </recommendedName>
</protein>
<comment type="function">
    <text evidence="7">Required to generate and maintain the structure of the tubular endoplasmic reticulum network and the vacuole. Induces high curvature in membranes and causes membrane tubule formation. Involved in membrane/vesicle trafficking.</text>
</comment>
<comment type="caution">
    <text evidence="8">Lacks conserved residue(s) required for the propagation of feature annotation.</text>
</comment>
<evidence type="ECO:0000256" key="6">
    <source>
        <dbReference type="ARBA" id="ARBA00023136"/>
    </source>
</evidence>
<comment type="subcellular location">
    <subcellularLocation>
        <location evidence="1 8">Membrane</location>
        <topology evidence="1 8">Multi-pass membrane protein</topology>
    </subcellularLocation>
</comment>
<name>A0A9P8Q3V5_WICPI</name>
<evidence type="ECO:0000313" key="10">
    <source>
        <dbReference type="Proteomes" id="UP000774326"/>
    </source>
</evidence>
<evidence type="ECO:0000256" key="7">
    <source>
        <dbReference type="ARBA" id="ARBA00045873"/>
    </source>
</evidence>
<comment type="similarity">
    <text evidence="2 8">Belongs to the DP1 family.</text>
</comment>
<dbReference type="Proteomes" id="UP000774326">
    <property type="component" value="Unassembled WGS sequence"/>
</dbReference>
<organism evidence="9 10">
    <name type="scientific">Wickerhamomyces pijperi</name>
    <name type="common">Yeast</name>
    <name type="synonym">Pichia pijperi</name>
    <dbReference type="NCBI Taxonomy" id="599730"/>
    <lineage>
        <taxon>Eukaryota</taxon>
        <taxon>Fungi</taxon>
        <taxon>Dikarya</taxon>
        <taxon>Ascomycota</taxon>
        <taxon>Saccharomycotina</taxon>
        <taxon>Saccharomycetes</taxon>
        <taxon>Phaffomycetales</taxon>
        <taxon>Wickerhamomycetaceae</taxon>
        <taxon>Wickerhamomyces</taxon>
    </lineage>
</organism>
<dbReference type="PANTHER" id="PTHR12300:SF161">
    <property type="entry name" value="RECEPTOR EXPRESSION-ENHANCING PROTEIN"/>
    <property type="match status" value="1"/>
</dbReference>
<dbReference type="InterPro" id="IPR004345">
    <property type="entry name" value="TB2_DP1_HVA22"/>
</dbReference>
<dbReference type="EMBL" id="JAEUBG010003741">
    <property type="protein sequence ID" value="KAH3682389.1"/>
    <property type="molecule type" value="Genomic_DNA"/>
</dbReference>
<keyword evidence="5 8" id="KW-1133">Transmembrane helix</keyword>
<dbReference type="PANTHER" id="PTHR12300">
    <property type="entry name" value="HVA22-LIKE PROTEINS"/>
    <property type="match status" value="1"/>
</dbReference>
<reference evidence="9" key="1">
    <citation type="journal article" date="2021" name="Open Biol.">
        <title>Shared evolutionary footprints suggest mitochondrial oxidative damage underlies multiple complex I losses in fungi.</title>
        <authorList>
            <person name="Schikora-Tamarit M.A."/>
            <person name="Marcet-Houben M."/>
            <person name="Nosek J."/>
            <person name="Gabaldon T."/>
        </authorList>
    </citation>
    <scope>NUCLEOTIDE SEQUENCE</scope>
    <source>
        <strain evidence="9">CBS2887</strain>
    </source>
</reference>
<proteinExistence type="inferred from homology"/>
<feature type="transmembrane region" description="Helical" evidence="8">
    <location>
        <begin position="112"/>
        <end position="130"/>
    </location>
</feature>
<evidence type="ECO:0000256" key="3">
    <source>
        <dbReference type="ARBA" id="ARBA00019184"/>
    </source>
</evidence>
<reference evidence="9" key="2">
    <citation type="submission" date="2021-01" db="EMBL/GenBank/DDBJ databases">
        <authorList>
            <person name="Schikora-Tamarit M.A."/>
        </authorList>
    </citation>
    <scope>NUCLEOTIDE SEQUENCE</scope>
    <source>
        <strain evidence="9">CBS2887</strain>
    </source>
</reference>
<dbReference type="AlphaFoldDB" id="A0A9P8Q3V5"/>
<dbReference type="GO" id="GO:0016020">
    <property type="term" value="C:membrane"/>
    <property type="evidence" value="ECO:0007669"/>
    <property type="project" value="UniProtKB-SubCell"/>
</dbReference>
<evidence type="ECO:0000313" key="9">
    <source>
        <dbReference type="EMBL" id="KAH3682389.1"/>
    </source>
</evidence>
<accession>A0A9P8Q3V5</accession>
<keyword evidence="6 8" id="KW-0472">Membrane</keyword>
<dbReference type="Pfam" id="PF03134">
    <property type="entry name" value="TB2_DP1_HVA22"/>
    <property type="match status" value="1"/>
</dbReference>
<keyword evidence="4 8" id="KW-0812">Transmembrane</keyword>
<evidence type="ECO:0000256" key="4">
    <source>
        <dbReference type="ARBA" id="ARBA00022692"/>
    </source>
</evidence>
<comment type="caution">
    <text evidence="9">The sequence shown here is derived from an EMBL/GenBank/DDBJ whole genome shotgun (WGS) entry which is preliminary data.</text>
</comment>
<sequence length="182" mass="20416">MSDFVNQFQSTLQALDKKFEGNSVLSQFEAQTKLPKSYAILSSGAFYFLLIFINIGGIGQLLSNVAGFVVPGYLSLLALNTPGKDDDTQLLTYWVVFAFLNIIEFWSKAILYWIPFYWFIKTIFLLYLALPQFNGASLVYTSFLKPFADQYILDNKSVEAAAKDFAKKVDDVAEGVSSAVKH</sequence>
<feature type="transmembrane region" description="Helical" evidence="8">
    <location>
        <begin position="90"/>
        <end position="106"/>
    </location>
</feature>
<keyword evidence="10" id="KW-1185">Reference proteome</keyword>